<evidence type="ECO:0000259" key="2">
    <source>
        <dbReference type="SMART" id="SM00672"/>
    </source>
</evidence>
<dbReference type="PANTHER" id="PTHR12203:SF118">
    <property type="entry name" value="BETA-1,2-XYLOSYLTRANSFERASE 1"/>
    <property type="match status" value="1"/>
</dbReference>
<dbReference type="AlphaFoldDB" id="A0A2N5S0A2"/>
<comment type="caution">
    <text evidence="3">The sequence shown here is derived from an EMBL/GenBank/DDBJ whole genome shotgun (WGS) entry which is preliminary data.</text>
</comment>
<dbReference type="SMART" id="SM00672">
    <property type="entry name" value="CAP10"/>
    <property type="match status" value="1"/>
</dbReference>
<dbReference type="STRING" id="200324.A0A2N5S0A2"/>
<gene>
    <name evidence="3" type="ORF">PCANC_25181</name>
</gene>
<dbReference type="Proteomes" id="UP000235388">
    <property type="component" value="Unassembled WGS sequence"/>
</dbReference>
<reference evidence="3 4" key="1">
    <citation type="submission" date="2017-11" db="EMBL/GenBank/DDBJ databases">
        <title>De novo assembly and phasing of dikaryotic genomes from two isolates of Puccinia coronata f. sp. avenae, the causal agent of oat crown rust.</title>
        <authorList>
            <person name="Miller M.E."/>
            <person name="Zhang Y."/>
            <person name="Omidvar V."/>
            <person name="Sperschneider J."/>
            <person name="Schwessinger B."/>
            <person name="Raley C."/>
            <person name="Palmer J.M."/>
            <person name="Garnica D."/>
            <person name="Upadhyaya N."/>
            <person name="Rathjen J."/>
            <person name="Taylor J.M."/>
            <person name="Park R.F."/>
            <person name="Dodds P.N."/>
            <person name="Hirsch C.D."/>
            <person name="Kianian S.F."/>
            <person name="Figueroa M."/>
        </authorList>
    </citation>
    <scope>NUCLEOTIDE SEQUENCE [LARGE SCALE GENOMIC DNA]</scope>
    <source>
        <strain evidence="3">12NC29</strain>
    </source>
</reference>
<feature type="region of interest" description="Disordered" evidence="1">
    <location>
        <begin position="441"/>
        <end position="461"/>
    </location>
</feature>
<proteinExistence type="predicted"/>
<accession>A0A2N5S0A2</accession>
<dbReference type="InterPro" id="IPR006598">
    <property type="entry name" value="CAP10"/>
</dbReference>
<evidence type="ECO:0000313" key="4">
    <source>
        <dbReference type="Proteomes" id="UP000235388"/>
    </source>
</evidence>
<dbReference type="OrthoDB" id="541052at2759"/>
<dbReference type="Pfam" id="PF05686">
    <property type="entry name" value="Glyco_transf_90"/>
    <property type="match status" value="1"/>
</dbReference>
<sequence>MAVVLLFRSSARSPPDPASPATTSTQDKLINGYSWLPTRERLLSYYLPDTSSTWSNRTAPYAVGRRLEEMMTSRIHHHGLPHPADMNQTRASSSPYYYHPNGLYVLPALPAYVNERHPILDLISRAEQEWNDTLARRSTSLVEGVSEYWRRYGKPPPYGFDQWWAYADRERVVLKDHYDQIQRDLIPFLALHPQLLRHRAEVMANQRPDTFTLSIISMINSTTKINRLLLSGQESHLDRARDLQSLINEFVHLLPPESHILNLTFTKHDLPAVQMTWARKQKMSEMAAAGRYFSASDSFSSPDEKLSHWANGCGPGTALYLNESQHVAPSWAGSDRKSFIYDHPKAMDVCGHPESIKMHGFTSTPGLEDSALVPLFTYAKTAIQNDVLVTPMEQWVESYPGADPAWGEKREPRLLWRGSTTGAEFVRGVAWERSQRVRLHDLAHRRPTPTPTESDDNTNFKHDELPVLSAADHSPHIRSRPVLALSNRLLDVAFANSPVQCDPLTCHQLATSIHFAPTISFEQTNQYKYLMDVDGNGWSGRFHRLMSTNSLVLKSTLFPEWYSDRVQPWVHYVPIKIDYSDLYDVMVFFRGDDDDEDEDDAVAKGDKEEEEGGDGDPPAQEEKGRKRGRRAKVGPRGAGRAHHNGHDHLAEKIATQGKQWAAEHWRRADMAAYMFRLVLEWRRVMLRGTGEPLDYLG</sequence>
<keyword evidence="4" id="KW-1185">Reference proteome</keyword>
<name>A0A2N5S0A2_9BASI</name>
<dbReference type="InterPro" id="IPR051091">
    <property type="entry name" value="O-Glucosyltr/Glycosyltrsf_90"/>
</dbReference>
<feature type="region of interest" description="Disordered" evidence="1">
    <location>
        <begin position="593"/>
        <end position="647"/>
    </location>
</feature>
<evidence type="ECO:0000256" key="1">
    <source>
        <dbReference type="SAM" id="MobiDB-lite"/>
    </source>
</evidence>
<dbReference type="EMBL" id="PGCJ01001293">
    <property type="protein sequence ID" value="PLW06687.1"/>
    <property type="molecule type" value="Genomic_DNA"/>
</dbReference>
<organism evidence="3 4">
    <name type="scientific">Puccinia coronata f. sp. avenae</name>
    <dbReference type="NCBI Taxonomy" id="200324"/>
    <lineage>
        <taxon>Eukaryota</taxon>
        <taxon>Fungi</taxon>
        <taxon>Dikarya</taxon>
        <taxon>Basidiomycota</taxon>
        <taxon>Pucciniomycotina</taxon>
        <taxon>Pucciniomycetes</taxon>
        <taxon>Pucciniales</taxon>
        <taxon>Pucciniaceae</taxon>
        <taxon>Puccinia</taxon>
    </lineage>
</organism>
<evidence type="ECO:0000313" key="3">
    <source>
        <dbReference type="EMBL" id="PLW06687.1"/>
    </source>
</evidence>
<feature type="compositionally biased region" description="Basic residues" evidence="1">
    <location>
        <begin position="625"/>
        <end position="643"/>
    </location>
</feature>
<feature type="domain" description="Glycosyl transferase CAP10" evidence="2">
    <location>
        <begin position="356"/>
        <end position="681"/>
    </location>
</feature>
<protein>
    <recommendedName>
        <fullName evidence="2">Glycosyl transferase CAP10 domain-containing protein</fullName>
    </recommendedName>
</protein>
<dbReference type="PANTHER" id="PTHR12203">
    <property type="entry name" value="KDEL LYS-ASP-GLU-LEU CONTAINING - RELATED"/>
    <property type="match status" value="1"/>
</dbReference>